<name>A0A8J3MQ94_9CHLR</name>
<comment type="caution">
    <text evidence="1">The sequence shown here is derived from an EMBL/GenBank/DDBJ whole genome shotgun (WGS) entry which is preliminary data.</text>
</comment>
<organism evidence="1 2">
    <name type="scientific">Ktedonospora formicarum</name>
    <dbReference type="NCBI Taxonomy" id="2778364"/>
    <lineage>
        <taxon>Bacteria</taxon>
        <taxon>Bacillati</taxon>
        <taxon>Chloroflexota</taxon>
        <taxon>Ktedonobacteria</taxon>
        <taxon>Ktedonobacterales</taxon>
        <taxon>Ktedonobacteraceae</taxon>
        <taxon>Ktedonospora</taxon>
    </lineage>
</organism>
<proteinExistence type="predicted"/>
<dbReference type="EMBL" id="BNJF01000001">
    <property type="protein sequence ID" value="GHO42521.1"/>
    <property type="molecule type" value="Genomic_DNA"/>
</dbReference>
<protein>
    <submittedName>
        <fullName evidence="1">Uncharacterized protein</fullName>
    </submittedName>
</protein>
<gene>
    <name evidence="1" type="ORF">KSX_06840</name>
</gene>
<evidence type="ECO:0000313" key="2">
    <source>
        <dbReference type="Proteomes" id="UP000612362"/>
    </source>
</evidence>
<accession>A0A8J3MQ94</accession>
<dbReference type="Proteomes" id="UP000612362">
    <property type="component" value="Unassembled WGS sequence"/>
</dbReference>
<reference evidence="1" key="1">
    <citation type="submission" date="2020-10" db="EMBL/GenBank/DDBJ databases">
        <title>Taxonomic study of unclassified bacteria belonging to the class Ktedonobacteria.</title>
        <authorList>
            <person name="Yabe S."/>
            <person name="Wang C.M."/>
            <person name="Zheng Y."/>
            <person name="Sakai Y."/>
            <person name="Cavaletti L."/>
            <person name="Monciardini P."/>
            <person name="Donadio S."/>
        </authorList>
    </citation>
    <scope>NUCLEOTIDE SEQUENCE</scope>
    <source>
        <strain evidence="1">SOSP1-1</strain>
    </source>
</reference>
<sequence>MLWRLRNMRRVSLKVADCNVLLLLFVVKVSMHNSIVHTAFYHIDKSDFKSGRKTNDEYE</sequence>
<evidence type="ECO:0000313" key="1">
    <source>
        <dbReference type="EMBL" id="GHO42521.1"/>
    </source>
</evidence>
<dbReference type="AlphaFoldDB" id="A0A8J3MQ94"/>
<keyword evidence="2" id="KW-1185">Reference proteome</keyword>